<sequence length="184" mass="20372">MCRIDGLEMKTSIKITPFSSQNTVNTKFSTECDTLNFLFTGELGCFHVIEADLVSGVKLCTHVSSPVMILKRKREMKRCGGCEELPSLAGHKFLPGWFLEIDFTVQLIQMYQCRWRINGEIAKSLYSVMSSALGPSGKVLALVPEGYRLEIGLNRRAAVHGACCMPIHACCVKRPPTGMVQKLG</sequence>
<name>A0A4Y2GER2_ARAVE</name>
<gene>
    <name evidence="1" type="ORF">AVEN_131103_1</name>
</gene>
<dbReference type="Proteomes" id="UP000499080">
    <property type="component" value="Unassembled WGS sequence"/>
</dbReference>
<accession>A0A4Y2GER2</accession>
<dbReference type="EMBL" id="BGPR01001364">
    <property type="protein sequence ID" value="GBM52083.1"/>
    <property type="molecule type" value="Genomic_DNA"/>
</dbReference>
<dbReference type="AlphaFoldDB" id="A0A4Y2GER2"/>
<evidence type="ECO:0000313" key="1">
    <source>
        <dbReference type="EMBL" id="GBM52083.1"/>
    </source>
</evidence>
<comment type="caution">
    <text evidence="1">The sequence shown here is derived from an EMBL/GenBank/DDBJ whole genome shotgun (WGS) entry which is preliminary data.</text>
</comment>
<organism evidence="1 2">
    <name type="scientific">Araneus ventricosus</name>
    <name type="common">Orbweaver spider</name>
    <name type="synonym">Epeira ventricosa</name>
    <dbReference type="NCBI Taxonomy" id="182803"/>
    <lineage>
        <taxon>Eukaryota</taxon>
        <taxon>Metazoa</taxon>
        <taxon>Ecdysozoa</taxon>
        <taxon>Arthropoda</taxon>
        <taxon>Chelicerata</taxon>
        <taxon>Arachnida</taxon>
        <taxon>Araneae</taxon>
        <taxon>Araneomorphae</taxon>
        <taxon>Entelegynae</taxon>
        <taxon>Araneoidea</taxon>
        <taxon>Araneidae</taxon>
        <taxon>Araneus</taxon>
    </lineage>
</organism>
<protein>
    <submittedName>
        <fullName evidence="1">Uncharacterized protein</fullName>
    </submittedName>
</protein>
<keyword evidence="2" id="KW-1185">Reference proteome</keyword>
<evidence type="ECO:0000313" key="2">
    <source>
        <dbReference type="Proteomes" id="UP000499080"/>
    </source>
</evidence>
<dbReference type="OrthoDB" id="10046251at2759"/>
<reference evidence="1 2" key="1">
    <citation type="journal article" date="2019" name="Sci. Rep.">
        <title>Orb-weaving spider Araneus ventricosus genome elucidates the spidroin gene catalogue.</title>
        <authorList>
            <person name="Kono N."/>
            <person name="Nakamura H."/>
            <person name="Ohtoshi R."/>
            <person name="Moran D.A.P."/>
            <person name="Shinohara A."/>
            <person name="Yoshida Y."/>
            <person name="Fujiwara M."/>
            <person name="Mori M."/>
            <person name="Tomita M."/>
            <person name="Arakawa K."/>
        </authorList>
    </citation>
    <scope>NUCLEOTIDE SEQUENCE [LARGE SCALE GENOMIC DNA]</scope>
</reference>
<proteinExistence type="predicted"/>